<dbReference type="InterPro" id="IPR051172">
    <property type="entry name" value="Chlamydia_OmcB"/>
</dbReference>
<evidence type="ECO:0000313" key="7">
    <source>
        <dbReference type="Proteomes" id="UP001199642"/>
    </source>
</evidence>
<feature type="domain" description="DUF7507" evidence="5">
    <location>
        <begin position="1216"/>
        <end position="1318"/>
    </location>
</feature>
<evidence type="ECO:0000256" key="1">
    <source>
        <dbReference type="SAM" id="MobiDB-lite"/>
    </source>
</evidence>
<feature type="region of interest" description="Disordered" evidence="1">
    <location>
        <begin position="1875"/>
        <end position="1904"/>
    </location>
</feature>
<evidence type="ECO:0000256" key="2">
    <source>
        <dbReference type="SAM" id="Phobius"/>
    </source>
</evidence>
<feature type="domain" description="DUF7507" evidence="5">
    <location>
        <begin position="1445"/>
        <end position="1548"/>
    </location>
</feature>
<dbReference type="Gene3D" id="2.60.40.10">
    <property type="entry name" value="Immunoglobulins"/>
    <property type="match status" value="3"/>
</dbReference>
<dbReference type="NCBIfam" id="TIGR01451">
    <property type="entry name" value="B_ant_repeat"/>
    <property type="match status" value="17"/>
</dbReference>
<feature type="domain" description="DUF7507" evidence="5">
    <location>
        <begin position="1330"/>
        <end position="1433"/>
    </location>
</feature>
<feature type="signal peptide" evidence="3">
    <location>
        <begin position="1"/>
        <end position="24"/>
    </location>
</feature>
<feature type="region of interest" description="Disordered" evidence="1">
    <location>
        <begin position="1761"/>
        <end position="1780"/>
    </location>
</feature>
<feature type="domain" description="DUF7507" evidence="5">
    <location>
        <begin position="1905"/>
        <end position="2008"/>
    </location>
</feature>
<sequence length="2406" mass="240454">MHRSRAVAAAVAATLVAALTVVNVAVVDQTPATAAGALFCGDVYTQQGQSPRNIWRIDRETGAQTVAGTFNISGATGNLNGTGIHDADGDGFGEVIIGVLPANSGTARSIYQYSSVTGQTTLLGAGVAGAAVTHGAINAANGHYYYGGVTNGTLNVYGFNTQTNQSMGLVASGPVPNGGGNGDWAFDSQGNLFVVAGGNGAGTTNIVSVVEQEIPSMGGTTVPITAKELVRIDTGGTPLNGIGFAGDGYLYVAGGSRMYKVNPTTGQNISNVAFPTAGSVDMASCASPNSVTVVKDFPQGRNTSSDQVTMTITGDGITSGNTATTSGTAPGVQPQQAGPVLVLSGQRITVAETGSGVGRPKYDTRWSCVDQNTGNSLGSGDGGSGTFTVPDGGAKGVAALCTFTNDARLPAVSLEKTADKTTLVAGETVTYSFRVTNTGNVPLKDVSVAETSFTGAGSMSAVSCPALPEPLAPDASVTCTATYTVQQADVNAGSVENTATARAVSPDEIAVTSDPSSVTITADQNASLSIVKSSDTAELVVGETVTFSFVVTNTGNVTLTDVGVDEGAFTGAGTLSAVDCPADRTLAPGAQLVCTATYTVQQADVDAGSMRNDATATGTPPTGPPVTSEPSETTTPSVPDPSVSIAKTADKTELVAGETVTYSFRVTNTGNVTLTDVSVNEDDFTGAGDLSAIACPADRTLSPGEFLDCTATYVVQQADVDAGSVTNSATSSGTPPTGDPVTSDPSEVRITGTSSPSITVVKSADKTDLVVGETVTYSFVAKNTGNVTLTDVAVNEGAFSGAGALSAIECPANRTLAPGAELTCTATYVVQQADVDAGSVTNSATSSGTPPTGDPVTSDPSEVRITGTSSPSITVVKSADKTDLVVGETVTYSFVAKNTGNVTLTDVAVNEGAFSGAGALSAIECPANRTLAPGAELTCTATYVVQQADVDAGSVTNSATSSGTPPTGDPVTSDPSEVTITGAQKPAIEIVKSSDTTELVAGETVTFSFVVTNTGNVTLTDVAVNEGDFTGAGDLSAIECPAERTLEPGAQLVCTATYTVQQADVDAGTVRNSATATGTPPTGDPIESEPSEVTTPSVPDPSVSIVKTADKTELVAGETVTYSFRVTNTGNVTLTDAAVVEGAFTGAGALSAIECPADRTLAPAEFMDCTATYVVQQADVDAGSVKNSATATGNPPTGDPVASDPSTVTITADQDPAIGIVKTADKTTLVAGETVTYTFTVTNTGTVTLSDVAVAEGAFSGAGRLSALDCPADRTLAPGAQLVCTATYTVQQADVDAGSVTNDATATGNPPTGDPVTSEPSEVTITADQTPGIALVKTADKTNLVVGETVTYTFTVTNTGNVTLSGVAVAEGAFSGAGQLSAVDCPADRTLAPGAQLVCTATYTVQQADVDAGSVTNDATAAGNPPQGDPITSPPSEVTITADQTPGIALVKTADKTNLVAGETVTYTFTVTNTGNVTLSGVAVAEGAFSGAGQLSALDCPVDRTIAPGADLVCTATYTVQQADVDAGSVTNDATATGNPPQGDPITSPPSEVTITGTQSPGISIVKSADKDELVLGETVTYSFVVTNTGNVTLTDVAVDEGAFTGAGALSAIECPADRSLAPGAQLICTATYTVQQADVDAGTVANDATATGTPPNGEPITSEPSGTTTPSVPNPAIAFVKSADKTDLVVGETVTYTFTATNTGNVTLTDVAIAEGDFSGAGDLSALECPADRTLIPGQQLVCTATYVVQQADVDAGSVTNTATASGNPPADRPVTSGPSTVVIEGTPSPALTLVKSSDTSELVVGATVTFSFVATNTGNTTLTDVTVVEGEFTGAGELSALSCPADRTLAPGEQLVCTATYVVQQADVDAGTLRNTATATGTPPSGEPIESDPSEVTTPSTPKPALSLVKTADKSTVAAGDTVTYTFRVTNVGTVTLRGVAVVEGAFSGAGELSALDCPADRTLAPSEFLDCTATYVVQQADVDAGSITNDATATGNPPQGDPIVSDPSAVTVTAEQTPGISIVKSTDKTQLVAGETITYSFVVTNTGTVTLTDVGVTEGDFTGAGELSAVECPADRTLAPGAQLICTATYTVQQADVDAGSVTNTATATGTPPGGEPIESEPSTTTTGADPAPSLSIVKTADTAVLVAGETVTYTFTVTNTGNVTLADVTVLEGEFSGAGDLSALECPADRTLIPGQQLVCTATYTVQQADVDAGSVTNTATATGTPPGGGEVGTDPSSVVIETTPAPALAVVKTADKSAARVGETITYTFTVTNTGNVTITDVTVVEGEFNGSGPLSTPVCEDGARRLAPGESVVCTATYVVQQADEKKGDLVNTATATGKTPVGGIESPPSSTTTRLLVVDLPPTGGEIAMGAIGASVVLVLVGVALVVIARRRRGERTTL</sequence>
<keyword evidence="7" id="KW-1185">Reference proteome</keyword>
<feature type="domain" description="DUF7507" evidence="5">
    <location>
        <begin position="1101"/>
        <end position="1203"/>
    </location>
</feature>
<feature type="compositionally biased region" description="Polar residues" evidence="1">
    <location>
        <begin position="839"/>
        <end position="850"/>
    </location>
</feature>
<proteinExistence type="predicted"/>
<dbReference type="RefSeq" id="WP_231819913.1">
    <property type="nucleotide sequence ID" value="NZ_CP082781.1"/>
</dbReference>
<feature type="domain" description="DUF7507" evidence="5">
    <location>
        <begin position="755"/>
        <end position="858"/>
    </location>
</feature>
<organism evidence="6 7">
    <name type="scientific">Microbacterium resistens</name>
    <dbReference type="NCBI Taxonomy" id="156977"/>
    <lineage>
        <taxon>Bacteria</taxon>
        <taxon>Bacillati</taxon>
        <taxon>Actinomycetota</taxon>
        <taxon>Actinomycetes</taxon>
        <taxon>Micrococcales</taxon>
        <taxon>Microbacteriaceae</taxon>
        <taxon>Microbacterium</taxon>
    </lineage>
</organism>
<accession>A0ABY3RQ79</accession>
<feature type="transmembrane region" description="Helical" evidence="2">
    <location>
        <begin position="2374"/>
        <end position="2396"/>
    </location>
</feature>
<feature type="region of interest" description="Disordered" evidence="1">
    <location>
        <begin position="839"/>
        <end position="869"/>
    </location>
</feature>
<feature type="domain" description="DUF7507" evidence="5">
    <location>
        <begin position="526"/>
        <end position="628"/>
    </location>
</feature>
<dbReference type="EMBL" id="CP082781">
    <property type="protein sequence ID" value="UGS26214.1"/>
    <property type="molecule type" value="Genomic_DNA"/>
</dbReference>
<feature type="region of interest" description="Disordered" evidence="1">
    <location>
        <begin position="1069"/>
        <end position="1100"/>
    </location>
</feature>
<feature type="domain" description="DUF7507" evidence="5">
    <location>
        <begin position="641"/>
        <end position="743"/>
    </location>
</feature>
<keyword evidence="2" id="KW-1133">Transmembrane helix</keyword>
<feature type="region of interest" description="Disordered" evidence="1">
    <location>
        <begin position="954"/>
        <end position="975"/>
    </location>
</feature>
<dbReference type="InterPro" id="IPR013783">
    <property type="entry name" value="Ig-like_fold"/>
</dbReference>
<feature type="region of interest" description="Disordered" evidence="1">
    <location>
        <begin position="724"/>
        <end position="754"/>
    </location>
</feature>
<feature type="region of interest" description="Disordered" evidence="1">
    <location>
        <begin position="1647"/>
        <end position="1672"/>
    </location>
</feature>
<keyword evidence="2" id="KW-0812">Transmembrane</keyword>
<name>A0ABY3RQ79_9MICO</name>
<feature type="compositionally biased region" description="Polar residues" evidence="1">
    <location>
        <begin position="724"/>
        <end position="735"/>
    </location>
</feature>
<feature type="domain" description="DUF7507" evidence="5">
    <location>
        <begin position="1790"/>
        <end position="1893"/>
    </location>
</feature>
<keyword evidence="3" id="KW-0732">Signal</keyword>
<feature type="domain" description="DUF7507" evidence="5">
    <location>
        <begin position="410"/>
        <end position="513"/>
    </location>
</feature>
<feature type="domain" description="DUF7507" evidence="5">
    <location>
        <begin position="870"/>
        <end position="973"/>
    </location>
</feature>
<keyword evidence="2" id="KW-0472">Membrane</keyword>
<feature type="compositionally biased region" description="Polar residues" evidence="1">
    <location>
        <begin position="1663"/>
        <end position="1672"/>
    </location>
</feature>
<dbReference type="Pfam" id="PF20674">
    <property type="entry name" value="SpaA_3"/>
    <property type="match status" value="1"/>
</dbReference>
<evidence type="ECO:0000256" key="3">
    <source>
        <dbReference type="SAM" id="SignalP"/>
    </source>
</evidence>
<feature type="compositionally biased region" description="Polar residues" evidence="1">
    <location>
        <begin position="954"/>
        <end position="965"/>
    </location>
</feature>
<dbReference type="InterPro" id="IPR047589">
    <property type="entry name" value="DUF11_rpt"/>
</dbReference>
<feature type="compositionally biased region" description="Polar residues" evidence="1">
    <location>
        <begin position="1875"/>
        <end position="1885"/>
    </location>
</feature>
<feature type="compositionally biased region" description="Low complexity" evidence="1">
    <location>
        <begin position="613"/>
        <end position="643"/>
    </location>
</feature>
<feature type="compositionally biased region" description="Low complexity" evidence="1">
    <location>
        <begin position="2106"/>
        <end position="2130"/>
    </location>
</feature>
<feature type="region of interest" description="Disordered" evidence="1">
    <location>
        <begin position="610"/>
        <end position="643"/>
    </location>
</feature>
<evidence type="ECO:0000259" key="4">
    <source>
        <dbReference type="Pfam" id="PF20674"/>
    </source>
</evidence>
<dbReference type="InterPro" id="IPR048834">
    <property type="entry name" value="SpaA_pre-album"/>
</dbReference>
<feature type="region of interest" description="Disordered" evidence="1">
    <location>
        <begin position="1530"/>
        <end position="1551"/>
    </location>
</feature>
<feature type="domain" description="DUF7507" evidence="5">
    <location>
        <begin position="2250"/>
        <end position="2349"/>
    </location>
</feature>
<gene>
    <name evidence="6" type="ORF">K8F61_16510</name>
</gene>
<evidence type="ECO:0000313" key="6">
    <source>
        <dbReference type="EMBL" id="UGS26214.1"/>
    </source>
</evidence>
<dbReference type="Pfam" id="PF24346">
    <property type="entry name" value="DUF7507"/>
    <property type="match status" value="17"/>
</dbReference>
<evidence type="ECO:0000259" key="5">
    <source>
        <dbReference type="Pfam" id="PF24346"/>
    </source>
</evidence>
<feature type="compositionally biased region" description="Polar residues" evidence="1">
    <location>
        <begin position="1530"/>
        <end position="1540"/>
    </location>
</feature>
<reference evidence="6 7" key="1">
    <citation type="submission" date="2023-01" db="EMBL/GenBank/DDBJ databases">
        <title>Characterization of estradiol degrading bacteria Microbacterium sp. MZT7 and reveal degrading genes through genome analysis.</title>
        <authorList>
            <person name="Hao P."/>
            <person name="Gao Y."/>
        </authorList>
    </citation>
    <scope>NUCLEOTIDE SEQUENCE [LARGE SCALE GENOMIC DNA]</scope>
    <source>
        <strain evidence="6 7">MZT7</strain>
    </source>
</reference>
<protein>
    <submittedName>
        <fullName evidence="6">DUF11 domain-containing protein</fullName>
    </submittedName>
</protein>
<feature type="domain" description="DUF7507" evidence="5">
    <location>
        <begin position="2020"/>
        <end position="2123"/>
    </location>
</feature>
<feature type="region of interest" description="Disordered" evidence="1">
    <location>
        <begin position="1415"/>
        <end position="1434"/>
    </location>
</feature>
<feature type="domain" description="DUF7507" evidence="5">
    <location>
        <begin position="985"/>
        <end position="1088"/>
    </location>
</feature>
<dbReference type="PANTHER" id="PTHR34819">
    <property type="entry name" value="LARGE CYSTEINE-RICH PERIPLASMIC PROTEIN OMCB"/>
    <property type="match status" value="1"/>
</dbReference>
<dbReference type="InterPro" id="IPR055354">
    <property type="entry name" value="DUF7507"/>
</dbReference>
<feature type="chain" id="PRO_5045896357" evidence="3">
    <location>
        <begin position="25"/>
        <end position="2406"/>
    </location>
</feature>
<feature type="domain" description="DUF7507" evidence="5">
    <location>
        <begin position="1675"/>
        <end position="1778"/>
    </location>
</feature>
<dbReference type="Proteomes" id="UP001199642">
    <property type="component" value="Chromosome"/>
</dbReference>
<feature type="domain" description="DUF7507" evidence="5">
    <location>
        <begin position="2135"/>
        <end position="2236"/>
    </location>
</feature>
<dbReference type="SUPFAM" id="SSF63825">
    <property type="entry name" value="YWTD domain"/>
    <property type="match status" value="1"/>
</dbReference>
<feature type="domain" description="SpaA-like prealbumin fold" evidence="4">
    <location>
        <begin position="290"/>
        <end position="406"/>
    </location>
</feature>
<feature type="region of interest" description="Disordered" evidence="1">
    <location>
        <begin position="2106"/>
        <end position="2137"/>
    </location>
</feature>
<feature type="domain" description="DUF7507" evidence="5">
    <location>
        <begin position="1560"/>
        <end position="1663"/>
    </location>
</feature>